<evidence type="ECO:0000256" key="1">
    <source>
        <dbReference type="ARBA" id="ARBA00023015"/>
    </source>
</evidence>
<dbReference type="GO" id="GO:0006355">
    <property type="term" value="P:regulation of DNA-templated transcription"/>
    <property type="evidence" value="ECO:0007669"/>
    <property type="project" value="InterPro"/>
</dbReference>
<dbReference type="PROSITE" id="PS00622">
    <property type="entry name" value="HTH_LUXR_1"/>
    <property type="match status" value="1"/>
</dbReference>
<dbReference type="Pfam" id="PF17874">
    <property type="entry name" value="TPR_MalT"/>
    <property type="match status" value="1"/>
</dbReference>
<dbReference type="InterPro" id="IPR027417">
    <property type="entry name" value="P-loop_NTPase"/>
</dbReference>
<dbReference type="Gene3D" id="1.25.40.10">
    <property type="entry name" value="Tetratricopeptide repeat domain"/>
    <property type="match status" value="1"/>
</dbReference>
<dbReference type="InterPro" id="IPR036388">
    <property type="entry name" value="WH-like_DNA-bd_sf"/>
</dbReference>
<feature type="domain" description="HTH luxR-type" evidence="4">
    <location>
        <begin position="794"/>
        <end position="859"/>
    </location>
</feature>
<dbReference type="CDD" id="cd06170">
    <property type="entry name" value="LuxR_C_like"/>
    <property type="match status" value="1"/>
</dbReference>
<dbReference type="PRINTS" id="PR00038">
    <property type="entry name" value="HTHLUXR"/>
</dbReference>
<proteinExistence type="predicted"/>
<dbReference type="SUPFAM" id="SSF48452">
    <property type="entry name" value="TPR-like"/>
    <property type="match status" value="1"/>
</dbReference>
<keyword evidence="3" id="KW-0804">Transcription</keyword>
<dbReference type="PANTHER" id="PTHR44688">
    <property type="entry name" value="DNA-BINDING TRANSCRIPTIONAL ACTIVATOR DEVR_DOSR"/>
    <property type="match status" value="1"/>
</dbReference>
<keyword evidence="2" id="KW-0238">DNA-binding</keyword>
<organism evidence="5 6">
    <name type="scientific">Oceanicoccus sagamiensis</name>
    <dbReference type="NCBI Taxonomy" id="716816"/>
    <lineage>
        <taxon>Bacteria</taxon>
        <taxon>Pseudomonadati</taxon>
        <taxon>Pseudomonadota</taxon>
        <taxon>Gammaproteobacteria</taxon>
        <taxon>Cellvibrionales</taxon>
        <taxon>Spongiibacteraceae</taxon>
        <taxon>Oceanicoccus</taxon>
    </lineage>
</organism>
<dbReference type="SUPFAM" id="SSF46894">
    <property type="entry name" value="C-terminal effector domain of the bipartite response regulators"/>
    <property type="match status" value="1"/>
</dbReference>
<dbReference type="SUPFAM" id="SSF52540">
    <property type="entry name" value="P-loop containing nucleoside triphosphate hydrolases"/>
    <property type="match status" value="1"/>
</dbReference>
<dbReference type="Proteomes" id="UP000193450">
    <property type="component" value="Chromosome"/>
</dbReference>
<dbReference type="STRING" id="716816.BST96_17335"/>
<protein>
    <recommendedName>
        <fullName evidence="4">HTH luxR-type domain-containing protein</fullName>
    </recommendedName>
</protein>
<dbReference type="GO" id="GO:0003677">
    <property type="term" value="F:DNA binding"/>
    <property type="evidence" value="ECO:0007669"/>
    <property type="project" value="UniProtKB-KW"/>
</dbReference>
<evidence type="ECO:0000313" key="6">
    <source>
        <dbReference type="Proteomes" id="UP000193450"/>
    </source>
</evidence>
<keyword evidence="6" id="KW-1185">Reference proteome</keyword>
<evidence type="ECO:0000259" key="4">
    <source>
        <dbReference type="PROSITE" id="PS50043"/>
    </source>
</evidence>
<evidence type="ECO:0000256" key="2">
    <source>
        <dbReference type="ARBA" id="ARBA00023125"/>
    </source>
</evidence>
<dbReference type="AlphaFoldDB" id="A0A1X9NDT4"/>
<dbReference type="PANTHER" id="PTHR44688:SF16">
    <property type="entry name" value="DNA-BINDING TRANSCRIPTIONAL ACTIVATOR DEVR_DOSR"/>
    <property type="match status" value="1"/>
</dbReference>
<reference evidence="5 6" key="1">
    <citation type="submission" date="2016-11" db="EMBL/GenBank/DDBJ databases">
        <title>Trade-off between light-utilization and light-protection in marine flavobacteria.</title>
        <authorList>
            <person name="Kumagai Y."/>
        </authorList>
    </citation>
    <scope>NUCLEOTIDE SEQUENCE [LARGE SCALE GENOMIC DNA]</scope>
    <source>
        <strain evidence="5 6">NBRC 107125</strain>
    </source>
</reference>
<sequence length="862" mass="96855">MSLIAAMKQPLQPIAKLSSTTDISLHRDRLFGPLNTINQRSLITVEALAGFGKTTLIEQWLQQHDSAEQTIIRLKLMPWLNSESELTEFIAECLSVNPAHYKHLPALIKAAHQQASDPLWVIDEMGALPALLQSKLVETIIGLEGKMLVINRSAVSFKGLSRLTAHNQVARINAVELAFTRQETEDYLQQRQINLTRKQLNQLEDAYRGWPIAIKLFADHYLPLNKTQRSNAIQDYPTLLTHYIIDEYLQLSDDHLLDQAAIGLLTDKQDSLEPIGAVYRARNGTEQFHPAIIHAANEHLAATDSKRLQSIKNNAVKQYLKKESYIDALALLCSNQQWKKAASIINDIGFQFIQAGNGNALYKFIQRFPDNFVGSNPYLLYFSALCQFELHRDDLQTPTALLEKAETLLLQTSDSEDEALLKEIYLLKARLVRLLSGEQAADNITYFAVKKAATSKFTLGAATDLGRAMESYCRGDLAVTETALEESIRHGKQENFQLAVVLGISKLAYVLLRTGRSTEALNRRQAVMEWVLNKETQIFPKAYLQNGALVPLFIESNDIASAKAGLEILQAFSRDDDADPQQQLLICVFEALIYRAEARYDEFDRALEQASGLVIEETDNWNWYFTSIAALRAETAIEQGNSLSAAYWAEKQAASLCQRTDFRSEAQRLILARIWVEQEYFSKAEPILLSITAAAIKRGDVQHEVWAYLISAIASYKQDQLKASKQLFDLAINKACLANFQQLFLSQGAILLAVFDNWQQAQLKKTGTVALQQFAKHIYSALERKYPSERQQTVTALLDPLSERELEVLNLIAQGLRNKAIAELLGLAPATIKAHLYNSYSKLDVGSRTEAIAKARSLRLID</sequence>
<gene>
    <name evidence="5" type="ORF">BST96_17335</name>
</gene>
<name>A0A1X9NDT4_9GAMM</name>
<dbReference type="SMART" id="SM00421">
    <property type="entry name" value="HTH_LUXR"/>
    <property type="match status" value="1"/>
</dbReference>
<accession>A0A1X9NDT4</accession>
<evidence type="ECO:0000313" key="5">
    <source>
        <dbReference type="EMBL" id="ARN75716.1"/>
    </source>
</evidence>
<dbReference type="PROSITE" id="PS50043">
    <property type="entry name" value="HTH_LUXR_2"/>
    <property type="match status" value="1"/>
</dbReference>
<dbReference type="InterPro" id="IPR000792">
    <property type="entry name" value="Tscrpt_reg_LuxR_C"/>
</dbReference>
<dbReference type="InterPro" id="IPR016032">
    <property type="entry name" value="Sig_transdc_resp-reg_C-effctor"/>
</dbReference>
<dbReference type="Pfam" id="PF00196">
    <property type="entry name" value="GerE"/>
    <property type="match status" value="1"/>
</dbReference>
<dbReference type="EMBL" id="CP019343">
    <property type="protein sequence ID" value="ARN75716.1"/>
    <property type="molecule type" value="Genomic_DNA"/>
</dbReference>
<dbReference type="KEGG" id="osg:BST96_17335"/>
<dbReference type="InterPro" id="IPR041617">
    <property type="entry name" value="TPR_MalT"/>
</dbReference>
<keyword evidence="1" id="KW-0805">Transcription regulation</keyword>
<dbReference type="InterPro" id="IPR011990">
    <property type="entry name" value="TPR-like_helical_dom_sf"/>
</dbReference>
<dbReference type="Gene3D" id="1.10.10.10">
    <property type="entry name" value="Winged helix-like DNA-binding domain superfamily/Winged helix DNA-binding domain"/>
    <property type="match status" value="1"/>
</dbReference>
<evidence type="ECO:0000256" key="3">
    <source>
        <dbReference type="ARBA" id="ARBA00023163"/>
    </source>
</evidence>
<dbReference type="OrthoDB" id="1123107at2"/>
<dbReference type="RefSeq" id="WP_085759906.1">
    <property type="nucleotide sequence ID" value="NZ_CP019343.1"/>
</dbReference>